<dbReference type="NCBIfam" id="NF002449">
    <property type="entry name" value="PRK01617.1"/>
    <property type="match status" value="1"/>
</dbReference>
<dbReference type="RefSeq" id="WP_353112925.1">
    <property type="nucleotide sequence ID" value="NZ_APND01000005.1"/>
</dbReference>
<dbReference type="InterPro" id="IPR004027">
    <property type="entry name" value="SEC_C_motif"/>
</dbReference>
<dbReference type="InterPro" id="IPR032710">
    <property type="entry name" value="NTF2-like_dom_sf"/>
</dbReference>
<dbReference type="Pfam" id="PF02810">
    <property type="entry name" value="SEC-C"/>
    <property type="match status" value="2"/>
</dbReference>
<organism evidence="4 5">
    <name type="scientific">Salinisphaera dokdonensis CL-ES53</name>
    <dbReference type="NCBI Taxonomy" id="1304272"/>
    <lineage>
        <taxon>Bacteria</taxon>
        <taxon>Pseudomonadati</taxon>
        <taxon>Pseudomonadota</taxon>
        <taxon>Gammaproteobacteria</taxon>
        <taxon>Salinisphaerales</taxon>
        <taxon>Salinisphaeraceae</taxon>
        <taxon>Salinisphaera</taxon>
    </lineage>
</organism>
<dbReference type="InterPro" id="IPR023006">
    <property type="entry name" value="YchJ-like"/>
</dbReference>
<accession>A0ABV2B3Y0</accession>
<evidence type="ECO:0000256" key="2">
    <source>
        <dbReference type="HAMAP-Rule" id="MF_00612"/>
    </source>
</evidence>
<protein>
    <recommendedName>
        <fullName evidence="2">UPF0225 protein SADO_15089</fullName>
    </recommendedName>
</protein>
<evidence type="ECO:0000259" key="3">
    <source>
        <dbReference type="Pfam" id="PF17775"/>
    </source>
</evidence>
<dbReference type="Pfam" id="PF17775">
    <property type="entry name" value="YchJ_M-like"/>
    <property type="match status" value="1"/>
</dbReference>
<dbReference type="Gene3D" id="3.10.450.50">
    <property type="match status" value="1"/>
</dbReference>
<name>A0ABV2B3Y0_9GAMM</name>
<dbReference type="HAMAP" id="MF_00612">
    <property type="entry name" value="UPF0225"/>
    <property type="match status" value="1"/>
</dbReference>
<dbReference type="EMBL" id="APND01000005">
    <property type="protein sequence ID" value="MES1930586.1"/>
    <property type="molecule type" value="Genomic_DNA"/>
</dbReference>
<dbReference type="PANTHER" id="PTHR33747:SF1">
    <property type="entry name" value="ADENYLATE CYCLASE-ASSOCIATED CAP C-TERMINAL DOMAIN-CONTAINING PROTEIN"/>
    <property type="match status" value="1"/>
</dbReference>
<dbReference type="Proteomes" id="UP001460888">
    <property type="component" value="Unassembled WGS sequence"/>
</dbReference>
<dbReference type="SUPFAM" id="SSF103642">
    <property type="entry name" value="Sec-C motif"/>
    <property type="match status" value="1"/>
</dbReference>
<keyword evidence="5" id="KW-1185">Reference proteome</keyword>
<evidence type="ECO:0000313" key="4">
    <source>
        <dbReference type="EMBL" id="MES1930586.1"/>
    </source>
</evidence>
<comment type="similarity">
    <text evidence="1 2">Belongs to the UPF0225 family.</text>
</comment>
<reference evidence="4 5" key="1">
    <citation type="submission" date="2013-03" db="EMBL/GenBank/DDBJ databases">
        <title>Salinisphaera dokdonensis CL-ES53 Genome Sequencing.</title>
        <authorList>
            <person name="Li C."/>
            <person name="Lai Q."/>
            <person name="Shao Z."/>
        </authorList>
    </citation>
    <scope>NUCLEOTIDE SEQUENCE [LARGE SCALE GENOMIC DNA]</scope>
    <source>
        <strain evidence="4 5">CL-ES53</strain>
    </source>
</reference>
<feature type="domain" description="YchJ-like middle NTF2-like" evidence="3">
    <location>
        <begin position="28"/>
        <end position="119"/>
    </location>
</feature>
<dbReference type="SUPFAM" id="SSF54427">
    <property type="entry name" value="NTF2-like"/>
    <property type="match status" value="1"/>
</dbReference>
<sequence length="148" mass="16110">MTSPCPCQSGHAYDHCCGPYHRGAPAPTPEALMRARYSAYACGDAAYVKASWHADTRPATLTLPSGDRWLGLDVIGSGEDGDEGWVHFRATCRDDAGFAVLEERSRFVRAQGEWFYLDGEHTVAPLKPGRNDPCPCASGRKFKKCCAA</sequence>
<dbReference type="InterPro" id="IPR048469">
    <property type="entry name" value="YchJ-like_M"/>
</dbReference>
<dbReference type="PANTHER" id="PTHR33747">
    <property type="entry name" value="UPF0225 PROTEIN SCO1677"/>
    <property type="match status" value="1"/>
</dbReference>
<comment type="caution">
    <text evidence="4">The sequence shown here is derived from an EMBL/GenBank/DDBJ whole genome shotgun (WGS) entry which is preliminary data.</text>
</comment>
<proteinExistence type="inferred from homology"/>
<evidence type="ECO:0000256" key="1">
    <source>
        <dbReference type="ARBA" id="ARBA00010839"/>
    </source>
</evidence>
<gene>
    <name evidence="4" type="ORF">SADO_15089</name>
</gene>
<evidence type="ECO:0000313" key="5">
    <source>
        <dbReference type="Proteomes" id="UP001460888"/>
    </source>
</evidence>